<comment type="caution">
    <text evidence="3">The sequence shown here is derived from an EMBL/GenBank/DDBJ whole genome shotgun (WGS) entry which is preliminary data.</text>
</comment>
<name>A0A3D9ZYQ7_9ACTN</name>
<gene>
    <name evidence="3" type="ORF">DFJ67_7884</name>
</gene>
<dbReference type="AlphaFoldDB" id="A0A3D9ZYQ7"/>
<organism evidence="3 4">
    <name type="scientific">Asanoa ferruginea</name>
    <dbReference type="NCBI Taxonomy" id="53367"/>
    <lineage>
        <taxon>Bacteria</taxon>
        <taxon>Bacillati</taxon>
        <taxon>Actinomycetota</taxon>
        <taxon>Actinomycetes</taxon>
        <taxon>Micromonosporales</taxon>
        <taxon>Micromonosporaceae</taxon>
        <taxon>Asanoa</taxon>
    </lineage>
</organism>
<dbReference type="InterPro" id="IPR056726">
    <property type="entry name" value="DUF7824"/>
</dbReference>
<evidence type="ECO:0008006" key="5">
    <source>
        <dbReference type="Google" id="ProtNLM"/>
    </source>
</evidence>
<protein>
    <recommendedName>
        <fullName evidence="5">HEAT repeat protein</fullName>
    </recommendedName>
</protein>
<accession>A0A3D9ZYQ7</accession>
<sequence length="820" mass="87459">MSAALRRWHTPGVLPLDQLLNELRDLPAKARPPVWVLRRFFELGEVSEPPTVEPPRWLRPAVVEALESVAEGWPQSDFFGAVRMLERFGLVTLEHDDTYVLAMVSCLGDPWEGSVRADALRRDPELRDLVWRVFEVEGGGEVSLANVDKFSAPDASWTQTFLTLVADGTLPRDRVLRSCLQALGRDFSAYRAGWFSGTYRGLEPTAAECVADQPLLLRLLHSTVPATVSFAVRHLTVVAKAGALDDEDYVAECAAAMVVPAKSTALGAINLAAAVAGRRPDLAPAVAEAIGAGLGHAHRDVQSRALAVLRSLAANKIVEARLDELEPSVRRAAAEWLDVPAAPSPPVETAAAVSPAGPAAAATVAERGARLLAGHLDAMDVEMFLAALAVNDTAGLDALHKQAAKILSDPRWQGSLRQHLAGLIAAKPVTGPDTFLRRRLAEVGHVLKGRRAPAPLLATPTDPAGWLDPRVFVDRLAANPDPPPFDLAAALLRLAPEGRADALRSARTLPGEPGAVARYALGGEPAELTTPALWVAAARARAPLADDPHLLAAGLDQAGQGRPATYGLLFEPEHYQYEGRARTYYRPSLEVTPPGAVEQADQPTVVAVWVSGPGTSSVWQDLDPDWIPWHAHIWPHDAEPFFAVRLDEVLRASTSYPMVTYGTTETLDALVTHPGRLGPMAAATLAASLSASEVRHRVLAAEACARLVPAARITAAELATAMAGLARHCTATRWATTLRDAARIGPDAGSAVIDVLDDLLPRLGADQPGLHALLETRYEEAVRLGRRTVSGPATTWLQALAGSSKAARTARLILAEATAT</sequence>
<evidence type="ECO:0000259" key="2">
    <source>
        <dbReference type="Pfam" id="PF25148"/>
    </source>
</evidence>
<keyword evidence="4" id="KW-1185">Reference proteome</keyword>
<feature type="domain" description="DUF6493" evidence="1">
    <location>
        <begin position="115"/>
        <end position="251"/>
    </location>
</feature>
<reference evidence="3 4" key="1">
    <citation type="submission" date="2018-08" db="EMBL/GenBank/DDBJ databases">
        <title>Sequencing the genomes of 1000 actinobacteria strains.</title>
        <authorList>
            <person name="Klenk H.-P."/>
        </authorList>
    </citation>
    <scope>NUCLEOTIDE SEQUENCE [LARGE SCALE GENOMIC DNA]</scope>
    <source>
        <strain evidence="3 4">DSM 44099</strain>
    </source>
</reference>
<dbReference type="Proteomes" id="UP000256913">
    <property type="component" value="Unassembled WGS sequence"/>
</dbReference>
<dbReference type="EMBL" id="QUMQ01000001">
    <property type="protein sequence ID" value="REG01795.1"/>
    <property type="molecule type" value="Genomic_DNA"/>
</dbReference>
<evidence type="ECO:0000259" key="1">
    <source>
        <dbReference type="Pfam" id="PF20103"/>
    </source>
</evidence>
<dbReference type="Pfam" id="PF20103">
    <property type="entry name" value="DUF6493"/>
    <property type="match status" value="1"/>
</dbReference>
<evidence type="ECO:0000313" key="3">
    <source>
        <dbReference type="EMBL" id="REG01795.1"/>
    </source>
</evidence>
<evidence type="ECO:0000313" key="4">
    <source>
        <dbReference type="Proteomes" id="UP000256913"/>
    </source>
</evidence>
<dbReference type="InterPro" id="IPR045472">
    <property type="entry name" value="DUF6493"/>
</dbReference>
<feature type="domain" description="DUF7824" evidence="2">
    <location>
        <begin position="435"/>
        <end position="544"/>
    </location>
</feature>
<proteinExistence type="predicted"/>
<dbReference type="Pfam" id="PF25148">
    <property type="entry name" value="DUF7824"/>
    <property type="match status" value="1"/>
</dbReference>